<feature type="compositionally biased region" description="Low complexity" evidence="14">
    <location>
        <begin position="606"/>
        <end position="615"/>
    </location>
</feature>
<dbReference type="Pfam" id="PF00439">
    <property type="entry name" value="Bromodomain"/>
    <property type="match status" value="1"/>
</dbReference>
<feature type="region of interest" description="Disordered" evidence="14">
    <location>
        <begin position="1015"/>
        <end position="1078"/>
    </location>
</feature>
<feature type="compositionally biased region" description="Low complexity" evidence="14">
    <location>
        <begin position="840"/>
        <end position="851"/>
    </location>
</feature>
<name>A0ABQ8UGN5_9EUKA</name>
<evidence type="ECO:0000256" key="13">
    <source>
        <dbReference type="PROSITE-ProRule" id="PRU00035"/>
    </source>
</evidence>
<dbReference type="InterPro" id="IPR029044">
    <property type="entry name" value="Nucleotide-diphossugar_trans"/>
</dbReference>
<feature type="compositionally biased region" description="Low complexity" evidence="14">
    <location>
        <begin position="739"/>
        <end position="753"/>
    </location>
</feature>
<proteinExistence type="inferred from homology"/>
<keyword evidence="4" id="KW-0808">Transferase</keyword>
<evidence type="ECO:0000256" key="5">
    <source>
        <dbReference type="ARBA" id="ARBA00022695"/>
    </source>
</evidence>
<feature type="compositionally biased region" description="Basic residues" evidence="14">
    <location>
        <begin position="948"/>
        <end position="969"/>
    </location>
</feature>
<feature type="compositionally biased region" description="Low complexity" evidence="14">
    <location>
        <begin position="482"/>
        <end position="494"/>
    </location>
</feature>
<dbReference type="InterPro" id="IPR000182">
    <property type="entry name" value="GNAT_dom"/>
</dbReference>
<feature type="compositionally biased region" description="Acidic residues" evidence="14">
    <location>
        <begin position="972"/>
        <end position="981"/>
    </location>
</feature>
<feature type="compositionally biased region" description="Acidic residues" evidence="14">
    <location>
        <begin position="590"/>
        <end position="605"/>
    </location>
</feature>
<evidence type="ECO:0000259" key="15">
    <source>
        <dbReference type="PROSITE" id="PS50014"/>
    </source>
</evidence>
<feature type="domain" description="Bromo" evidence="15">
    <location>
        <begin position="1436"/>
        <end position="1507"/>
    </location>
</feature>
<feature type="compositionally biased region" description="Pro residues" evidence="14">
    <location>
        <begin position="867"/>
        <end position="878"/>
    </location>
</feature>
<comment type="subcellular location">
    <subcellularLocation>
        <location evidence="1">Nucleus</location>
    </subcellularLocation>
</comment>
<feature type="compositionally biased region" description="Low complexity" evidence="14">
    <location>
        <begin position="442"/>
        <end position="473"/>
    </location>
</feature>
<dbReference type="PROSITE" id="PS51186">
    <property type="entry name" value="GNAT"/>
    <property type="match status" value="1"/>
</dbReference>
<evidence type="ECO:0000256" key="10">
    <source>
        <dbReference type="ARBA" id="ARBA00023163"/>
    </source>
</evidence>
<dbReference type="InterPro" id="IPR016181">
    <property type="entry name" value="Acyl_CoA_acyltransferase"/>
</dbReference>
<dbReference type="InterPro" id="IPR018359">
    <property type="entry name" value="Bromodomain_CS"/>
</dbReference>
<dbReference type="Proteomes" id="UP001141327">
    <property type="component" value="Unassembled WGS sequence"/>
</dbReference>
<dbReference type="InterPro" id="IPR001487">
    <property type="entry name" value="Bromodomain"/>
</dbReference>
<dbReference type="SUPFAM" id="SSF47370">
    <property type="entry name" value="Bromodomain"/>
    <property type="match status" value="1"/>
</dbReference>
<dbReference type="InterPro" id="IPR036427">
    <property type="entry name" value="Bromodomain-like_sf"/>
</dbReference>
<evidence type="ECO:0000313" key="18">
    <source>
        <dbReference type="Proteomes" id="UP001141327"/>
    </source>
</evidence>
<dbReference type="EMBL" id="JAPMOS010000059">
    <property type="protein sequence ID" value="KAJ4456857.1"/>
    <property type="molecule type" value="Genomic_DNA"/>
</dbReference>
<evidence type="ECO:0000256" key="14">
    <source>
        <dbReference type="SAM" id="MobiDB-lite"/>
    </source>
</evidence>
<feature type="compositionally biased region" description="Basic and acidic residues" evidence="14">
    <location>
        <begin position="728"/>
        <end position="738"/>
    </location>
</feature>
<keyword evidence="12" id="KW-0012">Acyltransferase</keyword>
<dbReference type="PANTHER" id="PTHR45750">
    <property type="entry name" value="GH11602P"/>
    <property type="match status" value="1"/>
</dbReference>
<dbReference type="EC" id="2.3.1.48" evidence="3"/>
<dbReference type="InterPro" id="IPR002618">
    <property type="entry name" value="UDPGP_fam"/>
</dbReference>
<feature type="region of interest" description="Disordered" evidence="14">
    <location>
        <begin position="788"/>
        <end position="1001"/>
    </location>
</feature>
<keyword evidence="5" id="KW-0548">Nucleotidyltransferase</keyword>
<feature type="domain" description="N-acetyltransferase" evidence="16">
    <location>
        <begin position="1113"/>
        <end position="1264"/>
    </location>
</feature>
<keyword evidence="6" id="KW-0156">Chromatin regulator</keyword>
<dbReference type="Gene3D" id="1.20.920.10">
    <property type="entry name" value="Bromodomain-like"/>
    <property type="match status" value="1"/>
</dbReference>
<comment type="similarity">
    <text evidence="2">Belongs to the acetyltransferase family. GCN5 subfamily.</text>
</comment>
<comment type="caution">
    <text evidence="17">The sequence shown here is derived from an EMBL/GenBank/DDBJ whole genome shotgun (WGS) entry which is preliminary data.</text>
</comment>
<feature type="compositionally biased region" description="Pro residues" evidence="14">
    <location>
        <begin position="798"/>
        <end position="809"/>
    </location>
</feature>
<gene>
    <name evidence="17" type="ORF">PAPYR_7784</name>
</gene>
<dbReference type="Pfam" id="PF01704">
    <property type="entry name" value="UDPGP"/>
    <property type="match status" value="1"/>
</dbReference>
<feature type="compositionally biased region" description="Low complexity" evidence="14">
    <location>
        <begin position="1064"/>
        <end position="1078"/>
    </location>
</feature>
<dbReference type="Gene3D" id="3.40.630.30">
    <property type="match status" value="1"/>
</dbReference>
<feature type="compositionally biased region" description="Gly residues" evidence="14">
    <location>
        <begin position="647"/>
        <end position="659"/>
    </location>
</feature>
<dbReference type="SUPFAM" id="SSF55729">
    <property type="entry name" value="Acyl-CoA N-acyltransferases (Nat)"/>
    <property type="match status" value="1"/>
</dbReference>
<keyword evidence="11" id="KW-0539">Nucleus</keyword>
<dbReference type="PROSITE" id="PS00633">
    <property type="entry name" value="BROMODOMAIN_1"/>
    <property type="match status" value="1"/>
</dbReference>
<organism evidence="17 18">
    <name type="scientific">Paratrimastix pyriformis</name>
    <dbReference type="NCBI Taxonomy" id="342808"/>
    <lineage>
        <taxon>Eukaryota</taxon>
        <taxon>Metamonada</taxon>
        <taxon>Preaxostyla</taxon>
        <taxon>Paratrimastigidae</taxon>
        <taxon>Paratrimastix</taxon>
    </lineage>
</organism>
<dbReference type="CDD" id="cd04301">
    <property type="entry name" value="NAT_SF"/>
    <property type="match status" value="1"/>
</dbReference>
<evidence type="ECO:0000256" key="1">
    <source>
        <dbReference type="ARBA" id="ARBA00004123"/>
    </source>
</evidence>
<dbReference type="CDD" id="cd04193">
    <property type="entry name" value="UDPGlcNAc_PPase"/>
    <property type="match status" value="1"/>
</dbReference>
<dbReference type="SUPFAM" id="SSF53448">
    <property type="entry name" value="Nucleotide-diphospho-sugar transferases"/>
    <property type="match status" value="1"/>
</dbReference>
<dbReference type="PRINTS" id="PR00503">
    <property type="entry name" value="BROMODOMAIN"/>
</dbReference>
<keyword evidence="9" id="KW-0010">Activator</keyword>
<evidence type="ECO:0000313" key="17">
    <source>
        <dbReference type="EMBL" id="KAJ4456857.1"/>
    </source>
</evidence>
<evidence type="ECO:0000256" key="7">
    <source>
        <dbReference type="ARBA" id="ARBA00023015"/>
    </source>
</evidence>
<feature type="compositionally biased region" description="Low complexity" evidence="14">
    <location>
        <begin position="1041"/>
        <end position="1051"/>
    </location>
</feature>
<keyword evidence="10" id="KW-0804">Transcription</keyword>
<feature type="compositionally biased region" description="Pro residues" evidence="14">
    <location>
        <begin position="1052"/>
        <end position="1063"/>
    </location>
</feature>
<dbReference type="SMART" id="SM00297">
    <property type="entry name" value="BROMO"/>
    <property type="match status" value="1"/>
</dbReference>
<dbReference type="Pfam" id="PF00583">
    <property type="entry name" value="Acetyltransf_1"/>
    <property type="match status" value="1"/>
</dbReference>
<evidence type="ECO:0000259" key="16">
    <source>
        <dbReference type="PROSITE" id="PS51186"/>
    </source>
</evidence>
<sequence>MQVDVATRAIRELLHLPLSADDVAVRNKCEELSHVTFADAQPLLDGIHTLSSMNADTQRSYRRIGLEAISRREVGIIIMAGGQGTRLGSDKIKGAFDIQLPSHKSLFQVLCERMLTLQRLAGPSAIIPLYVMTCDLNETETRIFFEEHNFFGLDPTAVLFFSQGVLPCVDMTTGGFLRDENDMISASPNGNGGIYQALSETGMLRDMTQRGVKYLHAFSIDNILCKVADPLFMGLCISQHADCAAKVITKRHPHERMGVLCRDSAGRPGVVEYSEITEEQACLRIPGPKGACEGEAPLAFRGACICNHFYSLEFLQECVQLVSRMKLHIAKKQVPFREDGRIKQPTGNNAFKIELFFFDVLEFTRHFCALEVGREEEFSPVKNATGGDSPQTARDALSALHARWLEAAGGRTTGEGLVEISPLLSYEGENLNFVAGKSFQRPSSSISPKAAIAPESEIPSRSTATESTASTVSPDLETSTNPSAPSSSPHQSETSSEHGHAPVSTPPPASSPRAHRQTSSLDVAPTRNLRSRATPTPAKPTTRKPATKAAAPRVKQAAKPKGRATKPKKKADEDKDDDEEGHVIVPTTSEESDENDEESSEEASSDESGGKSSSSSEEEDESESTTPGATATPKDQPDTEPAVKSARGGGAKGRRGGSGSTKVKKGRASSPVRLGSPLVSIPPELLDQDNLPIRGVTTRAGTSRGGPRAATQSKLAGTKHAAEGPAPESDHARAKVEEPTAPAGGATPGAGATAPPPAPSASDLNNADLVPTLGALAPTVVVPVEPAGSVAAETAPPTSSPPADLPAGPPALTSADSTQPTTPPGDTADAALTMPPPAPGEAAAPASSPPALAAPPPEAPMASQPPSAAPPADQPPPAVDNARPRRRRRDLNLELFNEASEFQVRPDLDHPTDPAPGGPVEEPVPLERKRTAKQMAAEALEGPVPGRQRGRRGGRARGGRVGRPNKKRINSSDEETEEADETAAASGVRADGSRRLAEQGDVDLARALSISLQEGYRRGAGIPEPTLPDLPLAVPSRDEPAAAQAPETPQQQQPPPPAPPVLAPSPAASPALPARAASAPDTVELMDMPEDCQSTSREHVPESMEKDGVLRFVVVRNNGETQNMVWLVALKNLFARQLPRMPREYIVRLVFDRNHHSMVAIKNYRQIIGGITFRVHRDIKLGEIAFCAVDANEQVRGYGTRLMNHLKEYSKSLGLRFLLTYADNFAIGYFRKQGFTREITTPREIWGGYVKDYDGSTMMECLLYPTINYLTISDMIQRQKQAIYDHLRRFVPVMDKRFPGLPIFQDYNAALKPPIPRGGVDLRPSSPPLFPASPPPEPLASPPPTSPVRAAQPPTPTPIISPSPAAGEKLKRRGTKPKAGLAPPWLGLPPPPAVIKVLNPEMVPGVAGCTVRPPQVSLRYLLSLNALLASFHEALCRMPFVTDFLEPVTLAEAPDYYEHIANPLDLRTVQLRIASRRYYRTPEMYAADIRRICANCRSYNASQTPFYKHANELERYLDEKMKNITWPHPSDFSGSPVLRAQPTPYHL</sequence>
<evidence type="ECO:0000256" key="9">
    <source>
        <dbReference type="ARBA" id="ARBA00023159"/>
    </source>
</evidence>
<dbReference type="PANTHER" id="PTHR45750:SF3">
    <property type="entry name" value="HISTONE ACETYLTRANSFERASE"/>
    <property type="match status" value="1"/>
</dbReference>
<feature type="compositionally biased region" description="Basic residues" evidence="14">
    <location>
        <begin position="556"/>
        <end position="569"/>
    </location>
</feature>
<accession>A0ABQ8UGN5</accession>
<evidence type="ECO:0000256" key="12">
    <source>
        <dbReference type="ARBA" id="ARBA00023315"/>
    </source>
</evidence>
<dbReference type="PROSITE" id="PS50014">
    <property type="entry name" value="BROMODOMAIN_2"/>
    <property type="match status" value="1"/>
</dbReference>
<feature type="compositionally biased region" description="Pro residues" evidence="14">
    <location>
        <begin position="1325"/>
        <end position="1346"/>
    </location>
</feature>
<keyword evidence="7" id="KW-0805">Transcription regulation</keyword>
<reference evidence="17" key="1">
    <citation type="journal article" date="2022" name="bioRxiv">
        <title>Genomics of Preaxostyla Flagellates Illuminates Evolutionary Transitions and the Path Towards Mitochondrial Loss.</title>
        <authorList>
            <person name="Novak L.V.F."/>
            <person name="Treitli S.C."/>
            <person name="Pyrih J."/>
            <person name="Halakuc P."/>
            <person name="Pipaliya S.V."/>
            <person name="Vacek V."/>
            <person name="Brzon O."/>
            <person name="Soukal P."/>
            <person name="Eme L."/>
            <person name="Dacks J.B."/>
            <person name="Karnkowska A."/>
            <person name="Elias M."/>
            <person name="Hampl V."/>
        </authorList>
    </citation>
    <scope>NUCLEOTIDE SEQUENCE</scope>
    <source>
        <strain evidence="17">RCP-MX</strain>
    </source>
</reference>
<evidence type="ECO:0000256" key="3">
    <source>
        <dbReference type="ARBA" id="ARBA00013184"/>
    </source>
</evidence>
<evidence type="ECO:0000256" key="8">
    <source>
        <dbReference type="ARBA" id="ARBA00023117"/>
    </source>
</evidence>
<evidence type="ECO:0000256" key="11">
    <source>
        <dbReference type="ARBA" id="ARBA00023242"/>
    </source>
</evidence>
<feature type="region of interest" description="Disordered" evidence="14">
    <location>
        <begin position="1318"/>
        <end position="1383"/>
    </location>
</feature>
<keyword evidence="8 13" id="KW-0103">Bromodomain</keyword>
<evidence type="ECO:0000256" key="4">
    <source>
        <dbReference type="ARBA" id="ARBA00022679"/>
    </source>
</evidence>
<dbReference type="Gene3D" id="3.90.550.10">
    <property type="entry name" value="Spore Coat Polysaccharide Biosynthesis Protein SpsA, Chain A"/>
    <property type="match status" value="1"/>
</dbReference>
<keyword evidence="18" id="KW-1185">Reference proteome</keyword>
<feature type="region of interest" description="Disordered" evidence="14">
    <location>
        <begin position="439"/>
        <end position="766"/>
    </location>
</feature>
<protein>
    <recommendedName>
        <fullName evidence="3">histone acetyltransferase</fullName>
        <ecNumber evidence="3">2.3.1.48</ecNumber>
    </recommendedName>
</protein>
<evidence type="ECO:0000256" key="2">
    <source>
        <dbReference type="ARBA" id="ARBA00008607"/>
    </source>
</evidence>
<evidence type="ECO:0000256" key="6">
    <source>
        <dbReference type="ARBA" id="ARBA00022853"/>
    </source>
</evidence>
<dbReference type="InterPro" id="IPR037800">
    <property type="entry name" value="GCN5"/>
</dbReference>